<dbReference type="AlphaFoldDB" id="A0AAV4P7Y0"/>
<accession>A0AAV4P7Y0</accession>
<dbReference type="EMBL" id="BPLQ01002371">
    <property type="protein sequence ID" value="GIX92105.1"/>
    <property type="molecule type" value="Genomic_DNA"/>
</dbReference>
<proteinExistence type="predicted"/>
<dbReference type="Proteomes" id="UP001054837">
    <property type="component" value="Unassembled WGS sequence"/>
</dbReference>
<evidence type="ECO:0000313" key="2">
    <source>
        <dbReference type="EMBL" id="GIX92105.1"/>
    </source>
</evidence>
<keyword evidence="3" id="KW-1185">Reference proteome</keyword>
<evidence type="ECO:0000256" key="1">
    <source>
        <dbReference type="SAM" id="MobiDB-lite"/>
    </source>
</evidence>
<name>A0AAV4P7Y0_9ARAC</name>
<feature type="compositionally biased region" description="Basic and acidic residues" evidence="1">
    <location>
        <begin position="11"/>
        <end position="25"/>
    </location>
</feature>
<feature type="region of interest" description="Disordered" evidence="1">
    <location>
        <begin position="1"/>
        <end position="35"/>
    </location>
</feature>
<sequence>MAQAMGALLGERGEGEKSNHPRSESGAENLPTQHRPDLIGRYREMHALPHIMSNGEGGESVFNSLDQIYGALNEYLSYFKC</sequence>
<organism evidence="2 3">
    <name type="scientific">Caerostris darwini</name>
    <dbReference type="NCBI Taxonomy" id="1538125"/>
    <lineage>
        <taxon>Eukaryota</taxon>
        <taxon>Metazoa</taxon>
        <taxon>Ecdysozoa</taxon>
        <taxon>Arthropoda</taxon>
        <taxon>Chelicerata</taxon>
        <taxon>Arachnida</taxon>
        <taxon>Araneae</taxon>
        <taxon>Araneomorphae</taxon>
        <taxon>Entelegynae</taxon>
        <taxon>Araneoidea</taxon>
        <taxon>Araneidae</taxon>
        <taxon>Caerostris</taxon>
    </lineage>
</organism>
<reference evidence="2 3" key="1">
    <citation type="submission" date="2021-06" db="EMBL/GenBank/DDBJ databases">
        <title>Caerostris darwini draft genome.</title>
        <authorList>
            <person name="Kono N."/>
            <person name="Arakawa K."/>
        </authorList>
    </citation>
    <scope>NUCLEOTIDE SEQUENCE [LARGE SCALE GENOMIC DNA]</scope>
</reference>
<protein>
    <submittedName>
        <fullName evidence="2">Uncharacterized protein</fullName>
    </submittedName>
</protein>
<gene>
    <name evidence="2" type="ORF">CDAR_222201</name>
</gene>
<evidence type="ECO:0000313" key="3">
    <source>
        <dbReference type="Proteomes" id="UP001054837"/>
    </source>
</evidence>
<comment type="caution">
    <text evidence="2">The sequence shown here is derived from an EMBL/GenBank/DDBJ whole genome shotgun (WGS) entry which is preliminary data.</text>
</comment>